<dbReference type="SUPFAM" id="SSF50104">
    <property type="entry name" value="Translation proteins SH3-like domain"/>
    <property type="match status" value="1"/>
</dbReference>
<keyword evidence="2 7" id="KW-0689">Ribosomal protein</keyword>
<feature type="domain" description="KOW" evidence="6">
    <location>
        <begin position="19"/>
        <end position="46"/>
    </location>
</feature>
<evidence type="ECO:0000256" key="1">
    <source>
        <dbReference type="ARBA" id="ARBA00010618"/>
    </source>
</evidence>
<dbReference type="GO" id="GO:0003735">
    <property type="term" value="F:structural constituent of ribosome"/>
    <property type="evidence" value="ECO:0007669"/>
    <property type="project" value="UniProtKB-UniRule"/>
</dbReference>
<dbReference type="SMART" id="SM00739">
    <property type="entry name" value="KOW"/>
    <property type="match status" value="1"/>
</dbReference>
<dbReference type="InterPro" id="IPR014722">
    <property type="entry name" value="Rib_uL2_dom2"/>
</dbReference>
<dbReference type="InterPro" id="IPR008991">
    <property type="entry name" value="Translation_prot_SH3-like_sf"/>
</dbReference>
<dbReference type="Gene3D" id="2.30.30.30">
    <property type="match status" value="1"/>
</dbReference>
<dbReference type="GO" id="GO:0006412">
    <property type="term" value="P:translation"/>
    <property type="evidence" value="ECO:0007669"/>
    <property type="project" value="UniProtKB-UniRule"/>
</dbReference>
<dbReference type="PANTHER" id="PTHR11143">
    <property type="entry name" value="60S RIBOSOMAL PROTEIN L26 FAMILY MEMBER"/>
    <property type="match status" value="1"/>
</dbReference>
<protein>
    <recommendedName>
        <fullName evidence="4 5">50S ribosomal protein L24</fullName>
    </recommendedName>
</protein>
<dbReference type="PROSITE" id="PS01108">
    <property type="entry name" value="RIBOSOMAL_L24"/>
    <property type="match status" value="1"/>
</dbReference>
<name>A0A7G9YTX1_9EURY</name>
<comment type="similarity">
    <text evidence="1">Belongs to the universal ribosomal protein uL24 family.</text>
</comment>
<proteinExistence type="inferred from homology"/>
<evidence type="ECO:0000259" key="6">
    <source>
        <dbReference type="SMART" id="SM00739"/>
    </source>
</evidence>
<sequence>MSAPLSEDLQGKYAKRNVPVRKGDTVTVVRGDDKGKEGKVRTVDLKRERITVEGVVVARSDLSEVPRPIHPSNVVIKKLELKDKLRESALSR</sequence>
<gene>
    <name evidence="7" type="ORF">OGFGKJAA_00021</name>
</gene>
<organism evidence="7">
    <name type="scientific">Candidatus Methanophagaceae archaeon ANME-1 ERB6</name>
    <dbReference type="NCBI Taxonomy" id="2759912"/>
    <lineage>
        <taxon>Archaea</taxon>
        <taxon>Methanobacteriati</taxon>
        <taxon>Methanobacteriota</taxon>
        <taxon>Stenosarchaea group</taxon>
        <taxon>Methanomicrobia</taxon>
        <taxon>Candidatus Methanophagales</taxon>
        <taxon>Candidatus Methanophagaceae</taxon>
    </lineage>
</organism>
<accession>A0A7G9YTX1</accession>
<evidence type="ECO:0000256" key="5">
    <source>
        <dbReference type="NCBIfam" id="TIGR01080"/>
    </source>
</evidence>
<evidence type="ECO:0000256" key="2">
    <source>
        <dbReference type="ARBA" id="ARBA00022980"/>
    </source>
</evidence>
<dbReference type="GO" id="GO:0015934">
    <property type="term" value="C:large ribosomal subunit"/>
    <property type="evidence" value="ECO:0007669"/>
    <property type="project" value="UniProtKB-UniRule"/>
</dbReference>
<keyword evidence="3" id="KW-0687">Ribonucleoprotein</keyword>
<dbReference type="AlphaFoldDB" id="A0A7G9YTX1"/>
<reference evidence="7" key="1">
    <citation type="submission" date="2020-06" db="EMBL/GenBank/DDBJ databases">
        <title>Unique genomic features of the anaerobic methanotrophic archaea.</title>
        <authorList>
            <person name="Chadwick G.L."/>
            <person name="Skennerton C.T."/>
            <person name="Laso-Perez R."/>
            <person name="Leu A.O."/>
            <person name="Speth D.R."/>
            <person name="Yu H."/>
            <person name="Morgan-Lang C."/>
            <person name="Hatzenpichler R."/>
            <person name="Goudeau D."/>
            <person name="Malmstrom R."/>
            <person name="Brazelton W.J."/>
            <person name="Woyke T."/>
            <person name="Hallam S.J."/>
            <person name="Tyson G.W."/>
            <person name="Wegener G."/>
            <person name="Boetius A."/>
            <person name="Orphan V."/>
        </authorList>
    </citation>
    <scope>NUCLEOTIDE SEQUENCE</scope>
</reference>
<dbReference type="GO" id="GO:0003723">
    <property type="term" value="F:RNA binding"/>
    <property type="evidence" value="ECO:0007669"/>
    <property type="project" value="InterPro"/>
</dbReference>
<dbReference type="InterPro" id="IPR005824">
    <property type="entry name" value="KOW"/>
</dbReference>
<dbReference type="CDD" id="cd06089">
    <property type="entry name" value="KOW_RPL26"/>
    <property type="match status" value="1"/>
</dbReference>
<dbReference type="EMBL" id="MT631470">
    <property type="protein sequence ID" value="QNO51455.1"/>
    <property type="molecule type" value="Genomic_DNA"/>
</dbReference>
<dbReference type="Pfam" id="PF16906">
    <property type="entry name" value="Ribosomal_L26"/>
    <property type="match status" value="1"/>
</dbReference>
<evidence type="ECO:0000313" key="7">
    <source>
        <dbReference type="EMBL" id="QNO51455.1"/>
    </source>
</evidence>
<dbReference type="InterPro" id="IPR005825">
    <property type="entry name" value="Ribosomal_uL24_CS"/>
</dbReference>
<dbReference type="NCBIfam" id="TIGR01080">
    <property type="entry name" value="rplX_A_E"/>
    <property type="match status" value="1"/>
</dbReference>
<evidence type="ECO:0000256" key="3">
    <source>
        <dbReference type="ARBA" id="ARBA00023274"/>
    </source>
</evidence>
<dbReference type="InterPro" id="IPR041988">
    <property type="entry name" value="Ribosomal_uL24_KOW"/>
</dbReference>
<dbReference type="Pfam" id="PF00467">
    <property type="entry name" value="KOW"/>
    <property type="match status" value="1"/>
</dbReference>
<evidence type="ECO:0000256" key="4">
    <source>
        <dbReference type="ARBA" id="ARBA00035478"/>
    </source>
</evidence>
<dbReference type="InterPro" id="IPR005756">
    <property type="entry name" value="Ribosomal_uL24_euk/arc"/>
</dbReference>